<protein>
    <submittedName>
        <fullName evidence="2">Uncharacterized protein</fullName>
    </submittedName>
</protein>
<reference evidence="2" key="1">
    <citation type="submission" date="2022-08" db="EMBL/GenBank/DDBJ databases">
        <title>Novel sulphate-reducing endosymbionts in the free-living metamonad Anaeramoeba.</title>
        <authorList>
            <person name="Jerlstrom-Hultqvist J."/>
            <person name="Cepicka I."/>
            <person name="Gallot-Lavallee L."/>
            <person name="Salas-Leiva D."/>
            <person name="Curtis B.A."/>
            <person name="Zahonova K."/>
            <person name="Pipaliya S."/>
            <person name="Dacks J."/>
            <person name="Roger A.J."/>
        </authorList>
    </citation>
    <scope>NUCLEOTIDE SEQUENCE</scope>
    <source>
        <strain evidence="2">Busselton2</strain>
    </source>
</reference>
<comment type="caution">
    <text evidence="2">The sequence shown here is derived from an EMBL/GenBank/DDBJ whole genome shotgun (WGS) entry which is preliminary data.</text>
</comment>
<dbReference type="EMBL" id="JANTQA010000026">
    <property type="protein sequence ID" value="KAJ3442465.1"/>
    <property type="molecule type" value="Genomic_DNA"/>
</dbReference>
<name>A0AAV7ZR42_9EUKA</name>
<gene>
    <name evidence="2" type="ORF">M0812_12200</name>
</gene>
<sequence>MTLVTCSRKNRIQHLQHIPIKSNKSLLKLFYLLNLTNKRKHNLQVEKKLEIFKFAIVTFLTTNNIQLPKIFDNYSVPDFFTLLGVQQYSTSSISETDFIEQNFLKDLENLSNFNSSSQEELLTSSIHSSISESSQNEKLLKSQNSENENSDVVHYGEAREDYNQLNVKKLNQLRSRALYPFFNEIISLPFPPAEEILNKIHYTNYAGWMIWKQLSTPQLKRIFYEESVTLYMNKKKKYKEIQYKFLRKPGPNKPNKSDRRISTLQTTQEEVPLHA</sequence>
<dbReference type="AlphaFoldDB" id="A0AAV7ZR42"/>
<evidence type="ECO:0000313" key="2">
    <source>
        <dbReference type="EMBL" id="KAJ3442465.1"/>
    </source>
</evidence>
<organism evidence="2 3">
    <name type="scientific">Anaeramoeba flamelloides</name>
    <dbReference type="NCBI Taxonomy" id="1746091"/>
    <lineage>
        <taxon>Eukaryota</taxon>
        <taxon>Metamonada</taxon>
        <taxon>Anaeramoebidae</taxon>
        <taxon>Anaeramoeba</taxon>
    </lineage>
</organism>
<accession>A0AAV7ZR42</accession>
<dbReference type="Proteomes" id="UP001146793">
    <property type="component" value="Unassembled WGS sequence"/>
</dbReference>
<evidence type="ECO:0000313" key="3">
    <source>
        <dbReference type="Proteomes" id="UP001146793"/>
    </source>
</evidence>
<feature type="region of interest" description="Disordered" evidence="1">
    <location>
        <begin position="247"/>
        <end position="275"/>
    </location>
</feature>
<evidence type="ECO:0000256" key="1">
    <source>
        <dbReference type="SAM" id="MobiDB-lite"/>
    </source>
</evidence>
<proteinExistence type="predicted"/>